<comment type="caution">
    <text evidence="1">The sequence shown here is derived from an EMBL/GenBank/DDBJ whole genome shotgun (WGS) entry which is preliminary data.</text>
</comment>
<organism evidence="1 2">
    <name type="scientific">Catenovulum sediminis</name>
    <dbReference type="NCBI Taxonomy" id="1740262"/>
    <lineage>
        <taxon>Bacteria</taxon>
        <taxon>Pseudomonadati</taxon>
        <taxon>Pseudomonadota</taxon>
        <taxon>Gammaproteobacteria</taxon>
        <taxon>Alteromonadales</taxon>
        <taxon>Alteromonadaceae</taxon>
        <taxon>Catenovulum</taxon>
    </lineage>
</organism>
<evidence type="ECO:0000313" key="1">
    <source>
        <dbReference type="EMBL" id="MER2491780.1"/>
    </source>
</evidence>
<dbReference type="RefSeq" id="WP_350401366.1">
    <property type="nucleotide sequence ID" value="NZ_JBELOE010000150.1"/>
</dbReference>
<reference evidence="1 2" key="1">
    <citation type="submission" date="2024-06" db="EMBL/GenBank/DDBJ databases">
        <authorList>
            <person name="Chen R.Y."/>
        </authorList>
    </citation>
    <scope>NUCLEOTIDE SEQUENCE [LARGE SCALE GENOMIC DNA]</scope>
    <source>
        <strain evidence="1 2">D2</strain>
    </source>
</reference>
<dbReference type="Pfam" id="PF15575">
    <property type="entry name" value="Imm49"/>
    <property type="match status" value="1"/>
</dbReference>
<dbReference type="EMBL" id="JBELOE010000150">
    <property type="protein sequence ID" value="MER2491780.1"/>
    <property type="molecule type" value="Genomic_DNA"/>
</dbReference>
<sequence length="445" mass="52271">MHIKELLQPGLDKIESTLKLEESFRERTLEFIRTNTGNPRMCLRGVSDYHYGLAMRAWYYQKDIKQMRQQLYIAAKAKVQAVNRGTIEINELDNRHMGHHLLPLLSNHPELIRWNIQRDNMVFEREGELLVNCYPDAYHYLSVTYMLALRGEFELVKKRCEFLQQNPSTQPNLIKYQPDYQFFMALVEGDEAEMTRYLNWLTSIEVAKERNFDDLFALEQNLFSVFGFLYTRLAWMHGYKIQVDSPWLPMEWIDTTPLAAEDYQDHYDFLQGYDIFTPWGNEYSAFTPRRPNEPLRDLSKFVDPYLQPKETHLAQNQQVIGYEPLPEGHMDQFKSMTPLVAQLYSKRAGFEMKPSKKAVAYLDVLLAEDDIKNIKTDTKVKLFGIFLGDAIIKEYGGAWVKAYNQEAIKIGDNFFTLPLNRIWRTCEEANSGSISQYFESIQQFV</sequence>
<protein>
    <submittedName>
        <fullName evidence="1">Imm49 family immunity protein</fullName>
    </submittedName>
</protein>
<name>A0ABV1RG99_9ALTE</name>
<gene>
    <name evidence="1" type="ORF">ABS311_07775</name>
</gene>
<dbReference type="Proteomes" id="UP001467690">
    <property type="component" value="Unassembled WGS sequence"/>
</dbReference>
<proteinExistence type="predicted"/>
<keyword evidence="2" id="KW-1185">Reference proteome</keyword>
<evidence type="ECO:0000313" key="2">
    <source>
        <dbReference type="Proteomes" id="UP001467690"/>
    </source>
</evidence>
<accession>A0ABV1RG99</accession>
<dbReference type="InterPro" id="IPR029074">
    <property type="entry name" value="Imm49"/>
</dbReference>